<protein>
    <submittedName>
        <fullName evidence="1">Uncharacterized protein</fullName>
    </submittedName>
</protein>
<proteinExistence type="predicted"/>
<gene>
    <name evidence="1" type="ORF">ACFSC3_11270</name>
</gene>
<dbReference type="Proteomes" id="UP001597283">
    <property type="component" value="Unassembled WGS sequence"/>
</dbReference>
<keyword evidence="2" id="KW-1185">Reference proteome</keyword>
<reference evidence="2" key="1">
    <citation type="journal article" date="2019" name="Int. J. Syst. Evol. Microbiol.">
        <title>The Global Catalogue of Microorganisms (GCM) 10K type strain sequencing project: providing services to taxonomists for standard genome sequencing and annotation.</title>
        <authorList>
            <consortium name="The Broad Institute Genomics Platform"/>
            <consortium name="The Broad Institute Genome Sequencing Center for Infectious Disease"/>
            <person name="Wu L."/>
            <person name="Ma J."/>
        </authorList>
    </citation>
    <scope>NUCLEOTIDE SEQUENCE [LARGE SCALE GENOMIC DNA]</scope>
    <source>
        <strain evidence="2">Q85</strain>
    </source>
</reference>
<accession>A0ABW4NEI4</accession>
<dbReference type="RefSeq" id="WP_380940522.1">
    <property type="nucleotide sequence ID" value="NZ_JBHUFC010000003.1"/>
</dbReference>
<name>A0ABW4NEI4_9SPHN</name>
<dbReference type="EMBL" id="JBHUFC010000003">
    <property type="protein sequence ID" value="MFD1788153.1"/>
    <property type="molecule type" value="Genomic_DNA"/>
</dbReference>
<evidence type="ECO:0000313" key="2">
    <source>
        <dbReference type="Proteomes" id="UP001597283"/>
    </source>
</evidence>
<organism evidence="1 2">
    <name type="scientific">Sphingomonas floccifaciens</name>
    <dbReference type="NCBI Taxonomy" id="1844115"/>
    <lineage>
        <taxon>Bacteria</taxon>
        <taxon>Pseudomonadati</taxon>
        <taxon>Pseudomonadota</taxon>
        <taxon>Alphaproteobacteria</taxon>
        <taxon>Sphingomonadales</taxon>
        <taxon>Sphingomonadaceae</taxon>
        <taxon>Sphingomonas</taxon>
    </lineage>
</organism>
<sequence length="99" mass="10964">MIAAAITLILAAQPTWIIRIELRQSGDVCTMRIGKDSADPRDEKAVAALLSRYDPKRYVIEIIADENLTYRCIGGIVYRIQGQGFTFAKVGILSQPPVQ</sequence>
<comment type="caution">
    <text evidence="1">The sequence shown here is derived from an EMBL/GenBank/DDBJ whole genome shotgun (WGS) entry which is preliminary data.</text>
</comment>
<evidence type="ECO:0000313" key="1">
    <source>
        <dbReference type="EMBL" id="MFD1788153.1"/>
    </source>
</evidence>